<evidence type="ECO:0000313" key="2">
    <source>
        <dbReference type="EMBL" id="KAF2860784.1"/>
    </source>
</evidence>
<feature type="compositionally biased region" description="Basic and acidic residues" evidence="1">
    <location>
        <begin position="142"/>
        <end position="171"/>
    </location>
</feature>
<protein>
    <recommendedName>
        <fullName evidence="4">CsbD-like domain-containing protein</fullName>
    </recommendedName>
</protein>
<accession>A0A6A7BZZ9</accession>
<gene>
    <name evidence="2" type="ORF">K470DRAFT_294700</name>
</gene>
<name>A0A6A7BZZ9_9PEZI</name>
<dbReference type="EMBL" id="MU005978">
    <property type="protein sequence ID" value="KAF2860784.1"/>
    <property type="molecule type" value="Genomic_DNA"/>
</dbReference>
<organism evidence="2 3">
    <name type="scientific">Piedraia hortae CBS 480.64</name>
    <dbReference type="NCBI Taxonomy" id="1314780"/>
    <lineage>
        <taxon>Eukaryota</taxon>
        <taxon>Fungi</taxon>
        <taxon>Dikarya</taxon>
        <taxon>Ascomycota</taxon>
        <taxon>Pezizomycotina</taxon>
        <taxon>Dothideomycetes</taxon>
        <taxon>Dothideomycetidae</taxon>
        <taxon>Capnodiales</taxon>
        <taxon>Piedraiaceae</taxon>
        <taxon>Piedraia</taxon>
    </lineage>
</organism>
<feature type="compositionally biased region" description="Basic and acidic residues" evidence="1">
    <location>
        <begin position="32"/>
        <end position="49"/>
    </location>
</feature>
<dbReference type="PANTHER" id="PTHR40460:SF1">
    <property type="entry name" value="CSBD-LIKE DOMAIN-CONTAINING PROTEIN"/>
    <property type="match status" value="1"/>
</dbReference>
<dbReference type="OrthoDB" id="5309565at2759"/>
<feature type="compositionally biased region" description="Basic and acidic residues" evidence="1">
    <location>
        <begin position="67"/>
        <end position="76"/>
    </location>
</feature>
<evidence type="ECO:0000313" key="3">
    <source>
        <dbReference type="Proteomes" id="UP000799421"/>
    </source>
</evidence>
<feature type="region of interest" description="Disordered" evidence="1">
    <location>
        <begin position="22"/>
        <end position="171"/>
    </location>
</feature>
<dbReference type="SUPFAM" id="SSF69047">
    <property type="entry name" value="Hypothetical protein YjbJ"/>
    <property type="match status" value="1"/>
</dbReference>
<feature type="compositionally biased region" description="Polar residues" evidence="1">
    <location>
        <begin position="22"/>
        <end position="31"/>
    </location>
</feature>
<evidence type="ECO:0000256" key="1">
    <source>
        <dbReference type="SAM" id="MobiDB-lite"/>
    </source>
</evidence>
<proteinExistence type="predicted"/>
<feature type="compositionally biased region" description="Gly residues" evidence="1">
    <location>
        <begin position="91"/>
        <end position="100"/>
    </location>
</feature>
<dbReference type="InterPro" id="IPR036629">
    <property type="entry name" value="YjbJ_sf"/>
</dbReference>
<feature type="compositionally biased region" description="Polar residues" evidence="1">
    <location>
        <begin position="101"/>
        <end position="116"/>
    </location>
</feature>
<keyword evidence="3" id="KW-1185">Reference proteome</keyword>
<dbReference type="AlphaFoldDB" id="A0A6A7BZZ9"/>
<dbReference type="PANTHER" id="PTHR40460">
    <property type="entry name" value="CHROMOSOME 1, WHOLE GENOME SHOTGUN SEQUENCE"/>
    <property type="match status" value="1"/>
</dbReference>
<dbReference type="Proteomes" id="UP000799421">
    <property type="component" value="Unassembled WGS sequence"/>
</dbReference>
<sequence length="171" mass="17386">MSDNTSTLQSVVDKASGMAQSALGSVTGSTADKNEGANKQHEGNLKDQASHAGTSIGGFSVGPTGVAKEDPKRQEGSWDQTIGSAKESIGGLVGADGLKGQGQQQRTEGQSKQASGELSDLGSGISDRAKGALGGAAAGFTGDRDKQSEYQSIHDHGKALQRGTEDALNRN</sequence>
<reference evidence="2" key="1">
    <citation type="journal article" date="2020" name="Stud. Mycol.">
        <title>101 Dothideomycetes genomes: a test case for predicting lifestyles and emergence of pathogens.</title>
        <authorList>
            <person name="Haridas S."/>
            <person name="Albert R."/>
            <person name="Binder M."/>
            <person name="Bloem J."/>
            <person name="Labutti K."/>
            <person name="Salamov A."/>
            <person name="Andreopoulos B."/>
            <person name="Baker S."/>
            <person name="Barry K."/>
            <person name="Bills G."/>
            <person name="Bluhm B."/>
            <person name="Cannon C."/>
            <person name="Castanera R."/>
            <person name="Culley D."/>
            <person name="Daum C."/>
            <person name="Ezra D."/>
            <person name="Gonzalez J."/>
            <person name="Henrissat B."/>
            <person name="Kuo A."/>
            <person name="Liang C."/>
            <person name="Lipzen A."/>
            <person name="Lutzoni F."/>
            <person name="Magnuson J."/>
            <person name="Mondo S."/>
            <person name="Nolan M."/>
            <person name="Ohm R."/>
            <person name="Pangilinan J."/>
            <person name="Park H.-J."/>
            <person name="Ramirez L."/>
            <person name="Alfaro M."/>
            <person name="Sun H."/>
            <person name="Tritt A."/>
            <person name="Yoshinaga Y."/>
            <person name="Zwiers L.-H."/>
            <person name="Turgeon B."/>
            <person name="Goodwin S."/>
            <person name="Spatafora J."/>
            <person name="Crous P."/>
            <person name="Grigoriev I."/>
        </authorList>
    </citation>
    <scope>NUCLEOTIDE SEQUENCE</scope>
    <source>
        <strain evidence="2">CBS 480.64</strain>
    </source>
</reference>
<evidence type="ECO:0008006" key="4">
    <source>
        <dbReference type="Google" id="ProtNLM"/>
    </source>
</evidence>